<accession>A0A3S5CQR7</accession>
<evidence type="ECO:0008006" key="12">
    <source>
        <dbReference type="Google" id="ProtNLM"/>
    </source>
</evidence>
<dbReference type="GO" id="GO:0000049">
    <property type="term" value="F:tRNA binding"/>
    <property type="evidence" value="ECO:0007669"/>
    <property type="project" value="TreeGrafter"/>
</dbReference>
<evidence type="ECO:0000256" key="6">
    <source>
        <dbReference type="ARBA" id="ARBA00023315"/>
    </source>
</evidence>
<comment type="subcellular location">
    <subcellularLocation>
        <location evidence="1">Nucleus</location>
        <location evidence="1">Nucleolus</location>
    </subcellularLocation>
</comment>
<dbReference type="AlphaFoldDB" id="A0A3S5CQR7"/>
<dbReference type="EMBL" id="CAAALY010096646">
    <property type="protein sequence ID" value="VEL28656.1"/>
    <property type="molecule type" value="Genomic_DNA"/>
</dbReference>
<feature type="domain" description="N-acetyltransferase" evidence="9">
    <location>
        <begin position="97"/>
        <end position="226"/>
    </location>
</feature>
<evidence type="ECO:0000259" key="8">
    <source>
        <dbReference type="Pfam" id="PF05127"/>
    </source>
</evidence>
<dbReference type="InterPro" id="IPR016181">
    <property type="entry name" value="Acyl_CoA_acyltransferase"/>
</dbReference>
<keyword evidence="4" id="KW-0547">Nucleotide-binding</keyword>
<evidence type="ECO:0000256" key="3">
    <source>
        <dbReference type="ARBA" id="ARBA00022694"/>
    </source>
</evidence>
<feature type="chain" id="PRO_5018744774" description="N-acetyltransferase domain-containing protein" evidence="7">
    <location>
        <begin position="20"/>
        <end position="234"/>
    </location>
</feature>
<name>A0A3S5CQR7_9PLAT</name>
<dbReference type="InterPro" id="IPR007807">
    <property type="entry name" value="TcmA/NAT10_helicase"/>
</dbReference>
<evidence type="ECO:0000256" key="4">
    <source>
        <dbReference type="ARBA" id="ARBA00022741"/>
    </source>
</evidence>
<evidence type="ECO:0000313" key="10">
    <source>
        <dbReference type="EMBL" id="VEL28656.1"/>
    </source>
</evidence>
<keyword evidence="11" id="KW-1185">Reference proteome</keyword>
<reference evidence="10" key="1">
    <citation type="submission" date="2018-11" db="EMBL/GenBank/DDBJ databases">
        <authorList>
            <consortium name="Pathogen Informatics"/>
        </authorList>
    </citation>
    <scope>NUCLEOTIDE SEQUENCE</scope>
</reference>
<feature type="domain" description="TcmA/NAT10 helicase" evidence="8">
    <location>
        <begin position="22"/>
        <end position="51"/>
    </location>
</feature>
<dbReference type="GO" id="GO:0005730">
    <property type="term" value="C:nucleolus"/>
    <property type="evidence" value="ECO:0007669"/>
    <property type="project" value="UniProtKB-SubCell"/>
</dbReference>
<proteinExistence type="predicted"/>
<dbReference type="GO" id="GO:1990883">
    <property type="term" value="F:18S rRNA cytidine N-acetyltransferase activity"/>
    <property type="evidence" value="ECO:0007669"/>
    <property type="project" value="TreeGrafter"/>
</dbReference>
<evidence type="ECO:0000313" key="11">
    <source>
        <dbReference type="Proteomes" id="UP000784294"/>
    </source>
</evidence>
<evidence type="ECO:0000256" key="5">
    <source>
        <dbReference type="ARBA" id="ARBA00022840"/>
    </source>
</evidence>
<sequence length="234" mass="26687">MWIKLYFALSSIFFFSVNSSRVLFEVSLDEAIRYASGDPIEKWLHDLLCLDCGNNLLSSPITTIGDRYPPPDRCQLFYINRDTLFAYHKSTEAFLHRLMGLYVASHYKNSPNDLQMLSDAPAHHIFALLTPYDPHSGRVPVILCVLQVCLEGKINQDIVMRGLSRGIRESGDLIPWTVSQQFCEAKFGELSGARIIRIAVHPDYQNLGYGSRALKLLRGYYAGKVVRYLFSRFL</sequence>
<dbReference type="CDD" id="cd04301">
    <property type="entry name" value="NAT_SF"/>
    <property type="match status" value="1"/>
</dbReference>
<gene>
    <name evidence="10" type="ORF">PXEA_LOCUS22096</name>
</gene>
<dbReference type="PANTHER" id="PTHR10925">
    <property type="entry name" value="N-ACETYLTRANSFERASE 10"/>
    <property type="match status" value="1"/>
</dbReference>
<dbReference type="OrthoDB" id="10067491at2759"/>
<evidence type="ECO:0000256" key="7">
    <source>
        <dbReference type="SAM" id="SignalP"/>
    </source>
</evidence>
<dbReference type="GO" id="GO:0008033">
    <property type="term" value="P:tRNA processing"/>
    <property type="evidence" value="ECO:0007669"/>
    <property type="project" value="UniProtKB-KW"/>
</dbReference>
<dbReference type="PANTHER" id="PTHR10925:SF5">
    <property type="entry name" value="RNA CYTIDINE ACETYLTRANSFERASE"/>
    <property type="match status" value="1"/>
</dbReference>
<dbReference type="GO" id="GO:1904812">
    <property type="term" value="P:rRNA acetylation involved in maturation of SSU-rRNA"/>
    <property type="evidence" value="ECO:0007669"/>
    <property type="project" value="TreeGrafter"/>
</dbReference>
<dbReference type="InterPro" id="IPR000182">
    <property type="entry name" value="GNAT_dom"/>
</dbReference>
<dbReference type="SUPFAM" id="SSF55729">
    <property type="entry name" value="Acyl-CoA N-acyltransferases (Nat)"/>
    <property type="match status" value="1"/>
</dbReference>
<keyword evidence="7" id="KW-0732">Signal</keyword>
<keyword evidence="2" id="KW-0808">Transferase</keyword>
<dbReference type="Pfam" id="PF05127">
    <property type="entry name" value="NAT10_TcmA_helicase"/>
    <property type="match status" value="1"/>
</dbReference>
<dbReference type="Proteomes" id="UP000784294">
    <property type="component" value="Unassembled WGS sequence"/>
</dbReference>
<feature type="signal peptide" evidence="7">
    <location>
        <begin position="1"/>
        <end position="19"/>
    </location>
</feature>
<dbReference type="InterPro" id="IPR032672">
    <property type="entry name" value="TmcA/NAT10/Kre33"/>
</dbReference>
<protein>
    <recommendedName>
        <fullName evidence="12">N-acetyltransferase domain-containing protein</fullName>
    </recommendedName>
</protein>
<dbReference type="Pfam" id="PF13718">
    <property type="entry name" value="GNAT_acetyltr_2"/>
    <property type="match status" value="1"/>
</dbReference>
<dbReference type="GO" id="GO:0005524">
    <property type="term" value="F:ATP binding"/>
    <property type="evidence" value="ECO:0007669"/>
    <property type="project" value="UniProtKB-KW"/>
</dbReference>
<organism evidence="10 11">
    <name type="scientific">Protopolystoma xenopodis</name>
    <dbReference type="NCBI Taxonomy" id="117903"/>
    <lineage>
        <taxon>Eukaryota</taxon>
        <taxon>Metazoa</taxon>
        <taxon>Spiralia</taxon>
        <taxon>Lophotrochozoa</taxon>
        <taxon>Platyhelminthes</taxon>
        <taxon>Monogenea</taxon>
        <taxon>Polyopisthocotylea</taxon>
        <taxon>Polystomatidea</taxon>
        <taxon>Polystomatidae</taxon>
        <taxon>Protopolystoma</taxon>
    </lineage>
</organism>
<evidence type="ECO:0000256" key="1">
    <source>
        <dbReference type="ARBA" id="ARBA00004604"/>
    </source>
</evidence>
<keyword evidence="3" id="KW-0819">tRNA processing</keyword>
<comment type="caution">
    <text evidence="10">The sequence shown here is derived from an EMBL/GenBank/DDBJ whole genome shotgun (WGS) entry which is preliminary data.</text>
</comment>
<evidence type="ECO:0000256" key="2">
    <source>
        <dbReference type="ARBA" id="ARBA00022679"/>
    </source>
</evidence>
<keyword evidence="5" id="KW-0067">ATP-binding</keyword>
<dbReference type="Gene3D" id="3.40.630.30">
    <property type="match status" value="1"/>
</dbReference>
<evidence type="ECO:0000259" key="9">
    <source>
        <dbReference type="Pfam" id="PF13718"/>
    </source>
</evidence>
<dbReference type="GO" id="GO:0030686">
    <property type="term" value="C:90S preribosome"/>
    <property type="evidence" value="ECO:0007669"/>
    <property type="project" value="TreeGrafter"/>
</dbReference>
<keyword evidence="6" id="KW-0012">Acyltransferase</keyword>